<name>A0A2W7Q4Y3_9BACT</name>
<dbReference type="Proteomes" id="UP000249239">
    <property type="component" value="Unassembled WGS sequence"/>
</dbReference>
<accession>A0A2W7Q4Y3</accession>
<evidence type="ECO:0000256" key="1">
    <source>
        <dbReference type="SAM" id="Phobius"/>
    </source>
</evidence>
<comment type="caution">
    <text evidence="2">The sequence shown here is derived from an EMBL/GenBank/DDBJ whole genome shotgun (WGS) entry which is preliminary data.</text>
</comment>
<organism evidence="2 3">
    <name type="scientific">Breznakibacter xylanolyticus</name>
    <dbReference type="NCBI Taxonomy" id="990"/>
    <lineage>
        <taxon>Bacteria</taxon>
        <taxon>Pseudomonadati</taxon>
        <taxon>Bacteroidota</taxon>
        <taxon>Bacteroidia</taxon>
        <taxon>Marinilabiliales</taxon>
        <taxon>Marinilabiliaceae</taxon>
        <taxon>Breznakibacter</taxon>
    </lineage>
</organism>
<keyword evidence="1" id="KW-1133">Transmembrane helix</keyword>
<reference evidence="2 3" key="1">
    <citation type="submission" date="2018-06" db="EMBL/GenBank/DDBJ databases">
        <title>Genomic Encyclopedia of Archaeal and Bacterial Type Strains, Phase II (KMG-II): from individual species to whole genera.</title>
        <authorList>
            <person name="Goeker M."/>
        </authorList>
    </citation>
    <scope>NUCLEOTIDE SEQUENCE [LARGE SCALE GENOMIC DNA]</scope>
    <source>
        <strain evidence="2 3">DSM 6779</strain>
    </source>
</reference>
<proteinExistence type="predicted"/>
<evidence type="ECO:0000313" key="3">
    <source>
        <dbReference type="Proteomes" id="UP000249239"/>
    </source>
</evidence>
<sequence>MRPMHQLIIKTLPQNRHKKHNTASLFAATGLSIASLFIINHYDWIDLDFKVLAIPILFSSVLFILFSFSFNFFRDKIIGKEGFYFLCTSPVKLILSTTFLLLLKKFATTGFHLVAWIYIIHYLLMLLIDTREQINILKENDHHH</sequence>
<dbReference type="EMBL" id="QKZK01000012">
    <property type="protein sequence ID" value="PZX16759.1"/>
    <property type="molecule type" value="Genomic_DNA"/>
</dbReference>
<keyword evidence="1" id="KW-0472">Membrane</keyword>
<feature type="transmembrane region" description="Helical" evidence="1">
    <location>
        <begin position="82"/>
        <end position="103"/>
    </location>
</feature>
<keyword evidence="1" id="KW-0812">Transmembrane</keyword>
<feature type="transmembrane region" description="Helical" evidence="1">
    <location>
        <begin position="51"/>
        <end position="70"/>
    </location>
</feature>
<protein>
    <submittedName>
        <fullName evidence="2">Uncharacterized protein</fullName>
    </submittedName>
</protein>
<evidence type="ECO:0000313" key="2">
    <source>
        <dbReference type="EMBL" id="PZX16759.1"/>
    </source>
</evidence>
<gene>
    <name evidence="2" type="ORF">LX69_01829</name>
</gene>
<feature type="transmembrane region" description="Helical" evidence="1">
    <location>
        <begin position="21"/>
        <end position="39"/>
    </location>
</feature>
<dbReference type="AlphaFoldDB" id="A0A2W7Q4Y3"/>
<keyword evidence="3" id="KW-1185">Reference proteome</keyword>
<feature type="transmembrane region" description="Helical" evidence="1">
    <location>
        <begin position="109"/>
        <end position="128"/>
    </location>
</feature>